<evidence type="ECO:0000313" key="3">
    <source>
        <dbReference type="Proteomes" id="UP000275078"/>
    </source>
</evidence>
<dbReference type="Proteomes" id="UP000275078">
    <property type="component" value="Unassembled WGS sequence"/>
</dbReference>
<dbReference type="AlphaFoldDB" id="A0A3N4I655"/>
<evidence type="ECO:0008006" key="4">
    <source>
        <dbReference type="Google" id="ProtNLM"/>
    </source>
</evidence>
<sequence length="568" mass="63341">MNTTSKAISMPPGGDPRATPTRKITTIDPSSLSPLEKLPTELLLLIFTPPNLPIRTVTHLTQTSRRLAAVAVLLIPRHTTTYRIGLPSKALVDSHTCPPDNLYSTPKPPPGLCTFDNPARGRKEELRIVVKFHTATASRKRPGADVFSYKVLRSFFRLVTIARRPDPAVLVVLEFPETGGVGWFRVPGKTRGSGEWGRLDEHRRYVREMFVAPIFEALSEEAVVRIRTPVWGGDGVVVETGRMGMAVEGVFGIEVGGGGVGRGYRFVKRRVLERLRVVYRPSLGVEGKKEKMKKVVDEYLVGMSAAVEVAGRMLAVGGELLGGPAPPKKVAKPEGTIKPSCGQGSHFPVTLSCCLPRGLDAENFRLVHLHLEGVLIVDNSYTGPGHQRILGIVELLTCQRDCLESLVLKRCRLEHPILPKQKGIEVDNLLERVKKESIELLTKEETPLSRMADSIMRWATSTKEKELLAQSEERQEGEGPSKYDIGIQGQRFIDDMWQCAAEWERYGWIDVLNEISLVKWRTLRVCELKELTEYVMDLESGRLWEENRGPSDLLLKSYERALVSTAEC</sequence>
<organism evidence="2 3">
    <name type="scientific">Ascobolus immersus RN42</name>
    <dbReference type="NCBI Taxonomy" id="1160509"/>
    <lineage>
        <taxon>Eukaryota</taxon>
        <taxon>Fungi</taxon>
        <taxon>Dikarya</taxon>
        <taxon>Ascomycota</taxon>
        <taxon>Pezizomycotina</taxon>
        <taxon>Pezizomycetes</taxon>
        <taxon>Pezizales</taxon>
        <taxon>Ascobolaceae</taxon>
        <taxon>Ascobolus</taxon>
    </lineage>
</organism>
<name>A0A3N4I655_ASCIM</name>
<proteinExistence type="predicted"/>
<reference evidence="2 3" key="1">
    <citation type="journal article" date="2018" name="Nat. Ecol. Evol.">
        <title>Pezizomycetes genomes reveal the molecular basis of ectomycorrhizal truffle lifestyle.</title>
        <authorList>
            <person name="Murat C."/>
            <person name="Payen T."/>
            <person name="Noel B."/>
            <person name="Kuo A."/>
            <person name="Morin E."/>
            <person name="Chen J."/>
            <person name="Kohler A."/>
            <person name="Krizsan K."/>
            <person name="Balestrini R."/>
            <person name="Da Silva C."/>
            <person name="Montanini B."/>
            <person name="Hainaut M."/>
            <person name="Levati E."/>
            <person name="Barry K.W."/>
            <person name="Belfiori B."/>
            <person name="Cichocki N."/>
            <person name="Clum A."/>
            <person name="Dockter R.B."/>
            <person name="Fauchery L."/>
            <person name="Guy J."/>
            <person name="Iotti M."/>
            <person name="Le Tacon F."/>
            <person name="Lindquist E.A."/>
            <person name="Lipzen A."/>
            <person name="Malagnac F."/>
            <person name="Mello A."/>
            <person name="Molinier V."/>
            <person name="Miyauchi S."/>
            <person name="Poulain J."/>
            <person name="Riccioni C."/>
            <person name="Rubini A."/>
            <person name="Sitrit Y."/>
            <person name="Splivallo R."/>
            <person name="Traeger S."/>
            <person name="Wang M."/>
            <person name="Zifcakova L."/>
            <person name="Wipf D."/>
            <person name="Zambonelli A."/>
            <person name="Paolocci F."/>
            <person name="Nowrousian M."/>
            <person name="Ottonello S."/>
            <person name="Baldrian P."/>
            <person name="Spatafora J.W."/>
            <person name="Henrissat B."/>
            <person name="Nagy L.G."/>
            <person name="Aury J.M."/>
            <person name="Wincker P."/>
            <person name="Grigoriev I.V."/>
            <person name="Bonfante P."/>
            <person name="Martin F.M."/>
        </authorList>
    </citation>
    <scope>NUCLEOTIDE SEQUENCE [LARGE SCALE GENOMIC DNA]</scope>
    <source>
        <strain evidence="2 3">RN42</strain>
    </source>
</reference>
<dbReference type="CDD" id="cd09917">
    <property type="entry name" value="F-box_SF"/>
    <property type="match status" value="1"/>
</dbReference>
<protein>
    <recommendedName>
        <fullName evidence="4">F-box domain-containing protein</fullName>
    </recommendedName>
</protein>
<gene>
    <name evidence="2" type="ORF">BJ508DRAFT_330297</name>
</gene>
<evidence type="ECO:0000313" key="2">
    <source>
        <dbReference type="EMBL" id="RPA77304.1"/>
    </source>
</evidence>
<accession>A0A3N4I655</accession>
<keyword evidence="3" id="KW-1185">Reference proteome</keyword>
<evidence type="ECO:0000256" key="1">
    <source>
        <dbReference type="SAM" id="MobiDB-lite"/>
    </source>
</evidence>
<dbReference type="EMBL" id="ML119728">
    <property type="protein sequence ID" value="RPA77304.1"/>
    <property type="molecule type" value="Genomic_DNA"/>
</dbReference>
<feature type="region of interest" description="Disordered" evidence="1">
    <location>
        <begin position="1"/>
        <end position="31"/>
    </location>
</feature>